<dbReference type="GO" id="GO:0071949">
    <property type="term" value="F:FAD binding"/>
    <property type="evidence" value="ECO:0007669"/>
    <property type="project" value="InterPro"/>
</dbReference>
<evidence type="ECO:0000256" key="1">
    <source>
        <dbReference type="ARBA" id="ARBA00001974"/>
    </source>
</evidence>
<dbReference type="Pfam" id="PF01565">
    <property type="entry name" value="FAD_binding_4"/>
    <property type="match status" value="1"/>
</dbReference>
<dbReference type="Gene3D" id="3.40.462.20">
    <property type="match status" value="1"/>
</dbReference>
<reference evidence="6 7" key="1">
    <citation type="journal article" date="2018" name="PLoS Genet.">
        <title>Population sequencing reveals clonal diversity and ancestral inbreeding in the grapevine cultivar Chardonnay.</title>
        <authorList>
            <person name="Roach M.J."/>
            <person name="Johnson D.L."/>
            <person name="Bohlmann J."/>
            <person name="van Vuuren H.J."/>
            <person name="Jones S.J."/>
            <person name="Pretorius I.S."/>
            <person name="Schmidt S.A."/>
            <person name="Borneman A.R."/>
        </authorList>
    </citation>
    <scope>NUCLEOTIDE SEQUENCE [LARGE SCALE GENOMIC DNA]</scope>
    <source>
        <strain evidence="7">cv. Chardonnay</strain>
        <tissue evidence="6">Leaf</tissue>
    </source>
</reference>
<evidence type="ECO:0000256" key="2">
    <source>
        <dbReference type="SAM" id="MobiDB-lite"/>
    </source>
</evidence>
<gene>
    <name evidence="6" type="primary">VvCHDp000796_3</name>
    <name evidence="6" type="ORF">CK203_036984</name>
</gene>
<name>A0A438IUW3_VITVI</name>
<feature type="region of interest" description="Disordered" evidence="2">
    <location>
        <begin position="492"/>
        <end position="528"/>
    </location>
</feature>
<feature type="signal peptide" evidence="3">
    <location>
        <begin position="1"/>
        <end position="22"/>
    </location>
</feature>
<dbReference type="EMBL" id="QGNW01000081">
    <property type="protein sequence ID" value="RVX00528.1"/>
    <property type="molecule type" value="Genomic_DNA"/>
</dbReference>
<feature type="domain" description="Integrase catalytic" evidence="4">
    <location>
        <begin position="584"/>
        <end position="750"/>
    </location>
</feature>
<dbReference type="Gene3D" id="3.30.43.10">
    <property type="entry name" value="Uridine Diphospho-n-acetylenolpyruvylglucosamine Reductase, domain 2"/>
    <property type="match status" value="1"/>
</dbReference>
<dbReference type="InterPro" id="IPR012337">
    <property type="entry name" value="RNaseH-like_sf"/>
</dbReference>
<dbReference type="InterPro" id="IPR016169">
    <property type="entry name" value="FAD-bd_PCMH_sub2"/>
</dbReference>
<feature type="domain" description="FAD-binding PCMH-type" evidence="5">
    <location>
        <begin position="37"/>
        <end position="278"/>
    </location>
</feature>
<keyword evidence="3" id="KW-0732">Signal</keyword>
<dbReference type="InterPro" id="IPR025724">
    <property type="entry name" value="GAG-pre-integrase_dom"/>
</dbReference>
<dbReference type="InterPro" id="IPR013103">
    <property type="entry name" value="RVT_2"/>
</dbReference>
<dbReference type="InterPro" id="IPR016166">
    <property type="entry name" value="FAD-bd_PCMH"/>
</dbReference>
<dbReference type="Pfam" id="PF25597">
    <property type="entry name" value="SH3_retrovirus"/>
    <property type="match status" value="1"/>
</dbReference>
<dbReference type="Proteomes" id="UP000288805">
    <property type="component" value="Unassembled WGS sequence"/>
</dbReference>
<protein>
    <submittedName>
        <fullName evidence="6">Berberine bridge enzyme-like 18</fullName>
    </submittedName>
</protein>
<dbReference type="GO" id="GO:0003676">
    <property type="term" value="F:nucleic acid binding"/>
    <property type="evidence" value="ECO:0007669"/>
    <property type="project" value="InterPro"/>
</dbReference>
<organism evidence="6 7">
    <name type="scientific">Vitis vinifera</name>
    <name type="common">Grape</name>
    <dbReference type="NCBI Taxonomy" id="29760"/>
    <lineage>
        <taxon>Eukaryota</taxon>
        <taxon>Viridiplantae</taxon>
        <taxon>Streptophyta</taxon>
        <taxon>Embryophyta</taxon>
        <taxon>Tracheophyta</taxon>
        <taxon>Spermatophyta</taxon>
        <taxon>Magnoliopsida</taxon>
        <taxon>eudicotyledons</taxon>
        <taxon>Gunneridae</taxon>
        <taxon>Pentapetalae</taxon>
        <taxon>rosids</taxon>
        <taxon>Vitales</taxon>
        <taxon>Vitaceae</taxon>
        <taxon>Viteae</taxon>
        <taxon>Vitis</taxon>
    </lineage>
</organism>
<dbReference type="Pfam" id="PF00665">
    <property type="entry name" value="rve"/>
    <property type="match status" value="1"/>
</dbReference>
<evidence type="ECO:0000259" key="5">
    <source>
        <dbReference type="PROSITE" id="PS51387"/>
    </source>
</evidence>
<feature type="compositionally biased region" description="Basic and acidic residues" evidence="2">
    <location>
        <begin position="493"/>
        <end position="512"/>
    </location>
</feature>
<comment type="caution">
    <text evidence="6">The sequence shown here is derived from an EMBL/GenBank/DDBJ whole genome shotgun (WGS) entry which is preliminary data.</text>
</comment>
<dbReference type="SUPFAM" id="SSF56176">
    <property type="entry name" value="FAD-binding/transporter-associated domain-like"/>
    <property type="match status" value="1"/>
</dbReference>
<dbReference type="AlphaFoldDB" id="A0A438IUW3"/>
<dbReference type="InterPro" id="IPR036397">
    <property type="entry name" value="RNaseH_sf"/>
</dbReference>
<sequence>METPSSSLLSLALVLLFSFVLAALADFSIQNPRFLSLAIPKLLVIIAPLYESYIQVAINCSRKHGMQIRVRSGSHDYEGLSYVSDAPFIILDLINLRSISVHVANSTAWVQVGATIRELYYRIAEKRTTLGFPAGVCPTVGAGGHFSGGGYGIESMGEDLFWAIRGGSGASFGVIIAWKIMLVSVPSTVTVFTVRKTLDQNATLLVLRWQYIADKLDEDLFIRIILRRVNSSEEGKKTIEASFNSLFLGGVDELLPLMQESFPELGLVKEDCIEMSWIESILYFAGFPSGASLDVLLDRTPLTQRRFYEEDVAAAEMIFSPYGGRMKEIPESEAPFSHRAGNIYKIQHLVYWEEEGYEASIRHMSWIRRLYSYMAPYVGGCGGQCPRDMDQGLGLMFGISSAKFDVVKFNGSGNFGLWQRRVKDLLVQQGMVKALYEKQPEGMDDMDWKDLEAKVEATIRLCLVDDVMYHVMDEESPTTIWLKLESRKKGHMKRDCPEKKKEGSILENKEGSSKSTNVVAEEDSESGDGDMLSINSGFVLMGNDASCGVATAKFESDSTVLWHMRLGHMGECGMMELHKRNLLKASKHVNLISANVWGPMRVASLGRNMYFVSFVDDYSQKVWVYFMWHKLETFAKFKLWKTEVENQTGRKIKCLRSDNGTEYTDSKFTELCEQHGIKRHFIVRKTPQQNNVAEMMNITIAERTQCLKLNVGLENKFWVEAVNMACYLINRSPRATLHGKVVDEVWIGSQVDYSSLRLFGCPTYVHIPNEDRSKLDEKSRQCIFLGYQKGVKGFKIWDPKANKVVISRDVVFDEKTMLQWKSSSEDQQHHSITMDRPRCTIKPSIMYGFEDLVSYALITSNGDPTTFQEAIHSQEKSRWMGAMVEEIQSLHKNQTWDLVKLPEGKREIRCKWVYKKKKAVSKKDGEKFKARLVEKGYSHKKGVDYDDIFSLVVRHTFIRTVLGLVAHFDM</sequence>
<comment type="cofactor">
    <cofactor evidence="1">
        <name>FAD</name>
        <dbReference type="ChEBI" id="CHEBI:57692"/>
    </cofactor>
</comment>
<feature type="chain" id="PRO_5019534331" evidence="3">
    <location>
        <begin position="23"/>
        <end position="970"/>
    </location>
</feature>
<evidence type="ECO:0000256" key="3">
    <source>
        <dbReference type="SAM" id="SignalP"/>
    </source>
</evidence>
<dbReference type="InterPro" id="IPR001584">
    <property type="entry name" value="Integrase_cat-core"/>
</dbReference>
<dbReference type="PROSITE" id="PS50994">
    <property type="entry name" value="INTEGRASE"/>
    <property type="match status" value="1"/>
</dbReference>
<dbReference type="Pfam" id="PF07727">
    <property type="entry name" value="RVT_2"/>
    <property type="match status" value="1"/>
</dbReference>
<dbReference type="SUPFAM" id="SSF53098">
    <property type="entry name" value="Ribonuclease H-like"/>
    <property type="match status" value="1"/>
</dbReference>
<dbReference type="InterPro" id="IPR006094">
    <property type="entry name" value="Oxid_FAD_bind_N"/>
</dbReference>
<evidence type="ECO:0000313" key="6">
    <source>
        <dbReference type="EMBL" id="RVX00528.1"/>
    </source>
</evidence>
<evidence type="ECO:0000259" key="4">
    <source>
        <dbReference type="PROSITE" id="PS50994"/>
    </source>
</evidence>
<dbReference type="InterPro" id="IPR016167">
    <property type="entry name" value="FAD-bd_PCMH_sub1"/>
</dbReference>
<dbReference type="InterPro" id="IPR036318">
    <property type="entry name" value="FAD-bd_PCMH-like_sf"/>
</dbReference>
<accession>A0A438IUW3</accession>
<dbReference type="Pfam" id="PF13976">
    <property type="entry name" value="gag_pre-integrs"/>
    <property type="match status" value="1"/>
</dbReference>
<dbReference type="PANTHER" id="PTHR32448">
    <property type="entry name" value="OS08G0158400 PROTEIN"/>
    <property type="match status" value="1"/>
</dbReference>
<proteinExistence type="predicted"/>
<evidence type="ECO:0000313" key="7">
    <source>
        <dbReference type="Proteomes" id="UP000288805"/>
    </source>
</evidence>
<dbReference type="Gene3D" id="3.30.420.10">
    <property type="entry name" value="Ribonuclease H-like superfamily/Ribonuclease H"/>
    <property type="match status" value="1"/>
</dbReference>
<dbReference type="InterPro" id="IPR057670">
    <property type="entry name" value="SH3_retrovirus"/>
</dbReference>
<dbReference type="Gene3D" id="3.30.465.10">
    <property type="match status" value="1"/>
</dbReference>
<dbReference type="GO" id="GO:0015074">
    <property type="term" value="P:DNA integration"/>
    <property type="evidence" value="ECO:0007669"/>
    <property type="project" value="InterPro"/>
</dbReference>
<dbReference type="PROSITE" id="PS51387">
    <property type="entry name" value="FAD_PCMH"/>
    <property type="match status" value="1"/>
</dbReference>